<evidence type="ECO:0000313" key="1">
    <source>
        <dbReference type="EMBL" id="SEP18242.1"/>
    </source>
</evidence>
<keyword evidence="2" id="KW-1185">Reference proteome</keyword>
<accession>A0A1H8VS43</accession>
<dbReference type="AlphaFoldDB" id="A0A1H8VS43"/>
<name>A0A1H8VS43_9EURY</name>
<organism evidence="1 2">
    <name type="scientific">Halogranum amylolyticum</name>
    <dbReference type="NCBI Taxonomy" id="660520"/>
    <lineage>
        <taxon>Archaea</taxon>
        <taxon>Methanobacteriati</taxon>
        <taxon>Methanobacteriota</taxon>
        <taxon>Stenosarchaea group</taxon>
        <taxon>Halobacteria</taxon>
        <taxon>Halobacteriales</taxon>
        <taxon>Haloferacaceae</taxon>
    </lineage>
</organism>
<dbReference type="EMBL" id="FODV01000019">
    <property type="protein sequence ID" value="SEP18242.1"/>
    <property type="molecule type" value="Genomic_DNA"/>
</dbReference>
<sequence length="64" mass="7066">MTNSWSLFFAWIIDGKVVNPLEMSIRRDERCISAPCCRGVQNIGELNPVTPTQKVGVDPCGVLC</sequence>
<evidence type="ECO:0000313" key="2">
    <source>
        <dbReference type="Proteomes" id="UP000199126"/>
    </source>
</evidence>
<protein>
    <submittedName>
        <fullName evidence="1">Uncharacterized protein</fullName>
    </submittedName>
</protein>
<dbReference type="Proteomes" id="UP000199126">
    <property type="component" value="Unassembled WGS sequence"/>
</dbReference>
<proteinExistence type="predicted"/>
<gene>
    <name evidence="1" type="ORF">SAMN04487948_11928</name>
</gene>
<reference evidence="2" key="1">
    <citation type="submission" date="2016-10" db="EMBL/GenBank/DDBJ databases">
        <authorList>
            <person name="Varghese N."/>
            <person name="Submissions S."/>
        </authorList>
    </citation>
    <scope>NUCLEOTIDE SEQUENCE [LARGE SCALE GENOMIC DNA]</scope>
    <source>
        <strain evidence="2">CGMCC 1.10121</strain>
    </source>
</reference>